<protein>
    <submittedName>
        <fullName evidence="3">DNA-binding transcriptional MerR regulator</fullName>
    </submittedName>
</protein>
<dbReference type="GO" id="GO:0003700">
    <property type="term" value="F:DNA-binding transcription factor activity"/>
    <property type="evidence" value="ECO:0007669"/>
    <property type="project" value="InterPro"/>
</dbReference>
<dbReference type="Gene3D" id="1.10.1660.10">
    <property type="match status" value="1"/>
</dbReference>
<dbReference type="Gene3D" id="3.20.80.10">
    <property type="entry name" value="Regulatory factor, effector binding domain"/>
    <property type="match status" value="1"/>
</dbReference>
<dbReference type="Proteomes" id="UP000295500">
    <property type="component" value="Unassembled WGS sequence"/>
</dbReference>
<accession>A0A4R6Q3S1</accession>
<dbReference type="SUPFAM" id="SSF55136">
    <property type="entry name" value="Probable bacterial effector-binding domain"/>
    <property type="match status" value="1"/>
</dbReference>
<dbReference type="InterPro" id="IPR009061">
    <property type="entry name" value="DNA-bd_dom_put_sf"/>
</dbReference>
<dbReference type="OrthoDB" id="9773308at2"/>
<name>A0A4R6Q3S1_9FIRM</name>
<organism evidence="3 4">
    <name type="scientific">Aminicella lysinilytica</name>
    <dbReference type="NCBI Taxonomy" id="433323"/>
    <lineage>
        <taxon>Bacteria</taxon>
        <taxon>Bacillati</taxon>
        <taxon>Bacillota</taxon>
        <taxon>Clostridia</taxon>
        <taxon>Peptostreptococcales</taxon>
        <taxon>Anaerovoracaceae</taxon>
        <taxon>Aminicella</taxon>
    </lineage>
</organism>
<dbReference type="GO" id="GO:0003677">
    <property type="term" value="F:DNA binding"/>
    <property type="evidence" value="ECO:0007669"/>
    <property type="project" value="UniProtKB-KW"/>
</dbReference>
<reference evidence="3 4" key="1">
    <citation type="submission" date="2019-03" db="EMBL/GenBank/DDBJ databases">
        <title>Genomic Encyclopedia of Type Strains, Phase IV (KMG-IV): sequencing the most valuable type-strain genomes for metagenomic binning, comparative biology and taxonomic classification.</title>
        <authorList>
            <person name="Goeker M."/>
        </authorList>
    </citation>
    <scope>NUCLEOTIDE SEQUENCE [LARGE SCALE GENOMIC DNA]</scope>
    <source>
        <strain evidence="3 4">DSM 28287</strain>
    </source>
</reference>
<dbReference type="InterPro" id="IPR011256">
    <property type="entry name" value="Reg_factor_effector_dom_sf"/>
</dbReference>
<dbReference type="SUPFAM" id="SSF46955">
    <property type="entry name" value="Putative DNA-binding domain"/>
    <property type="match status" value="1"/>
</dbReference>
<evidence type="ECO:0000259" key="2">
    <source>
        <dbReference type="PROSITE" id="PS50937"/>
    </source>
</evidence>
<dbReference type="PANTHER" id="PTHR30204">
    <property type="entry name" value="REDOX-CYCLING DRUG-SENSING TRANSCRIPTIONAL ACTIVATOR SOXR"/>
    <property type="match status" value="1"/>
</dbReference>
<dbReference type="AlphaFoldDB" id="A0A4R6Q3S1"/>
<dbReference type="InterPro" id="IPR047057">
    <property type="entry name" value="MerR_fam"/>
</dbReference>
<dbReference type="Pfam" id="PF13411">
    <property type="entry name" value="MerR_1"/>
    <property type="match status" value="1"/>
</dbReference>
<evidence type="ECO:0000313" key="3">
    <source>
        <dbReference type="EMBL" id="TDP54579.1"/>
    </source>
</evidence>
<dbReference type="SMART" id="SM00422">
    <property type="entry name" value="HTH_MERR"/>
    <property type="match status" value="1"/>
</dbReference>
<keyword evidence="1 3" id="KW-0238">DNA-binding</keyword>
<dbReference type="CDD" id="cd04782">
    <property type="entry name" value="HTH_BltR"/>
    <property type="match status" value="1"/>
</dbReference>
<feature type="domain" description="HTH merR-type" evidence="2">
    <location>
        <begin position="7"/>
        <end position="76"/>
    </location>
</feature>
<sequence>MKKNKDYFTTGEFARLFNVSKQTLFYYDRIGIFKPEYTGENGYRYYSFTQLETFEVLTMFKELRVPLKDIKAHMANRSPEALIKLLNDRRDDIDQGIRRLEFARRYIDEKIDVTEEGIHAHLGEIAFEDIDEEYLVITDYTGPEDERDVAEAVSEHFSYCRSLDLSSAHAIGGMIPVDGVKENSYHYSKFYTVVDKDSLRSSGYKDVYVDSKGRYLTIYDDHGYDKVLELCKKLIAYAKENHLQLDDSLYEDLILDDLSVNGYYHYMVKVSVRVL</sequence>
<gene>
    <name evidence="3" type="ORF">EV211_12131</name>
</gene>
<dbReference type="InterPro" id="IPR000551">
    <property type="entry name" value="MerR-type_HTH_dom"/>
</dbReference>
<dbReference type="PANTHER" id="PTHR30204:SF85">
    <property type="entry name" value="MULTIDRUG-EFFLUX TRANSPORTER 2 REGULATOR"/>
    <property type="match status" value="1"/>
</dbReference>
<comment type="caution">
    <text evidence="3">The sequence shown here is derived from an EMBL/GenBank/DDBJ whole genome shotgun (WGS) entry which is preliminary data.</text>
</comment>
<proteinExistence type="predicted"/>
<dbReference type="PROSITE" id="PS50937">
    <property type="entry name" value="HTH_MERR_2"/>
    <property type="match status" value="1"/>
</dbReference>
<evidence type="ECO:0000256" key="1">
    <source>
        <dbReference type="ARBA" id="ARBA00023125"/>
    </source>
</evidence>
<dbReference type="RefSeq" id="WP_133528644.1">
    <property type="nucleotide sequence ID" value="NZ_SNXO01000021.1"/>
</dbReference>
<dbReference type="EMBL" id="SNXO01000021">
    <property type="protein sequence ID" value="TDP54579.1"/>
    <property type="molecule type" value="Genomic_DNA"/>
</dbReference>
<keyword evidence="4" id="KW-1185">Reference proteome</keyword>
<evidence type="ECO:0000313" key="4">
    <source>
        <dbReference type="Proteomes" id="UP000295500"/>
    </source>
</evidence>